<comment type="subcellular location">
    <subcellularLocation>
        <location evidence="1 9">Cell membrane</location>
        <topology evidence="1 9">Multi-pass membrane protein</topology>
    </subcellularLocation>
</comment>
<evidence type="ECO:0000256" key="1">
    <source>
        <dbReference type="ARBA" id="ARBA00004651"/>
    </source>
</evidence>
<dbReference type="SUPFAM" id="SSF161098">
    <property type="entry name" value="MetI-like"/>
    <property type="match status" value="1"/>
</dbReference>
<keyword evidence="6" id="KW-0029">Amino-acid transport</keyword>
<dbReference type="RefSeq" id="WP_376879991.1">
    <property type="nucleotide sequence ID" value="NZ_JBHUHP010000030.1"/>
</dbReference>
<keyword evidence="8 9" id="KW-0472">Membrane</keyword>
<evidence type="ECO:0000313" key="12">
    <source>
        <dbReference type="Proteomes" id="UP001597402"/>
    </source>
</evidence>
<feature type="transmembrane region" description="Helical" evidence="9">
    <location>
        <begin position="20"/>
        <end position="40"/>
    </location>
</feature>
<dbReference type="Pfam" id="PF00528">
    <property type="entry name" value="BPD_transp_1"/>
    <property type="match status" value="1"/>
</dbReference>
<comment type="caution">
    <text evidence="11">The sequence shown here is derived from an EMBL/GenBank/DDBJ whole genome shotgun (WGS) entry which is preliminary data.</text>
</comment>
<dbReference type="PANTHER" id="PTHR30614:SF37">
    <property type="entry name" value="AMINO-ACID ABC TRANSPORTER PERMEASE PROTEIN YHDX-RELATED"/>
    <property type="match status" value="1"/>
</dbReference>
<dbReference type="PROSITE" id="PS50928">
    <property type="entry name" value="ABC_TM1"/>
    <property type="match status" value="1"/>
</dbReference>
<accession>A0ABW4XFT9</accession>
<evidence type="ECO:0000256" key="2">
    <source>
        <dbReference type="ARBA" id="ARBA00010072"/>
    </source>
</evidence>
<evidence type="ECO:0000256" key="8">
    <source>
        <dbReference type="ARBA" id="ARBA00023136"/>
    </source>
</evidence>
<keyword evidence="5 9" id="KW-0812">Transmembrane</keyword>
<dbReference type="Proteomes" id="UP001597402">
    <property type="component" value="Unassembled WGS sequence"/>
</dbReference>
<feature type="transmembrane region" description="Helical" evidence="9">
    <location>
        <begin position="52"/>
        <end position="75"/>
    </location>
</feature>
<protein>
    <submittedName>
        <fullName evidence="11">Amino acid ABC transporter permease</fullName>
    </submittedName>
</protein>
<keyword evidence="12" id="KW-1185">Reference proteome</keyword>
<feature type="domain" description="ABC transmembrane type-1" evidence="10">
    <location>
        <begin position="16"/>
        <end position="202"/>
    </location>
</feature>
<feature type="transmembrane region" description="Helical" evidence="9">
    <location>
        <begin position="81"/>
        <end position="102"/>
    </location>
</feature>
<dbReference type="NCBIfam" id="TIGR01726">
    <property type="entry name" value="HEQRo_perm_3TM"/>
    <property type="match status" value="1"/>
</dbReference>
<dbReference type="Gene3D" id="1.10.3720.10">
    <property type="entry name" value="MetI-like"/>
    <property type="match status" value="1"/>
</dbReference>
<evidence type="ECO:0000256" key="5">
    <source>
        <dbReference type="ARBA" id="ARBA00022692"/>
    </source>
</evidence>
<reference evidence="12" key="1">
    <citation type="journal article" date="2019" name="Int. J. Syst. Evol. Microbiol.">
        <title>The Global Catalogue of Microorganisms (GCM) 10K type strain sequencing project: providing services to taxonomists for standard genome sequencing and annotation.</title>
        <authorList>
            <consortium name="The Broad Institute Genomics Platform"/>
            <consortium name="The Broad Institute Genome Sequencing Center for Infectious Disease"/>
            <person name="Wu L."/>
            <person name="Ma J."/>
        </authorList>
    </citation>
    <scope>NUCLEOTIDE SEQUENCE [LARGE SCALE GENOMIC DNA]</scope>
    <source>
        <strain evidence="12">JCM 3338</strain>
    </source>
</reference>
<evidence type="ECO:0000256" key="9">
    <source>
        <dbReference type="RuleBase" id="RU363032"/>
    </source>
</evidence>
<evidence type="ECO:0000256" key="6">
    <source>
        <dbReference type="ARBA" id="ARBA00022970"/>
    </source>
</evidence>
<dbReference type="InterPro" id="IPR010065">
    <property type="entry name" value="AA_ABC_transptr_permease_3TM"/>
</dbReference>
<evidence type="ECO:0000313" key="11">
    <source>
        <dbReference type="EMBL" id="MFD2093864.1"/>
    </source>
</evidence>
<dbReference type="InterPro" id="IPR043429">
    <property type="entry name" value="ArtM/GltK/GlnP/TcyL/YhdX-like"/>
</dbReference>
<feature type="transmembrane region" description="Helical" evidence="9">
    <location>
        <begin position="184"/>
        <end position="204"/>
    </location>
</feature>
<keyword evidence="4" id="KW-1003">Cell membrane</keyword>
<sequence>MIGFVADNWDLLRSAFLTTLSLSVLSGLLALVVGTLLAAFRVSPVGPLRGLATLYVETFRNTPLTVVFFFLVFGLPQIDLVIGSGFVAAVLSLGLYTAAFVCEAIRSGINAVPPGQAEAARALGLDFRQSLGTVVLPQAFRTVVPPLGNVWIALAKNTSIAAGFGVTELTASLQRLSNVNADRLLAVFLAVVIGYLIITLPSAWGIRVLERRLAIVR</sequence>
<evidence type="ECO:0000256" key="7">
    <source>
        <dbReference type="ARBA" id="ARBA00022989"/>
    </source>
</evidence>
<keyword evidence="7 9" id="KW-1133">Transmembrane helix</keyword>
<dbReference type="InterPro" id="IPR035906">
    <property type="entry name" value="MetI-like_sf"/>
</dbReference>
<comment type="similarity">
    <text evidence="2">Belongs to the binding-protein-dependent transport system permease family. HisMQ subfamily.</text>
</comment>
<name>A0ABW4XFT9_9ACTN</name>
<gene>
    <name evidence="11" type="ORF">ACFSHS_20055</name>
</gene>
<evidence type="ECO:0000256" key="3">
    <source>
        <dbReference type="ARBA" id="ARBA00022448"/>
    </source>
</evidence>
<proteinExistence type="inferred from homology"/>
<dbReference type="CDD" id="cd06261">
    <property type="entry name" value="TM_PBP2"/>
    <property type="match status" value="1"/>
</dbReference>
<evidence type="ECO:0000259" key="10">
    <source>
        <dbReference type="PROSITE" id="PS50928"/>
    </source>
</evidence>
<dbReference type="PANTHER" id="PTHR30614">
    <property type="entry name" value="MEMBRANE COMPONENT OF AMINO ACID ABC TRANSPORTER"/>
    <property type="match status" value="1"/>
</dbReference>
<organism evidence="11 12">
    <name type="scientific">Blastococcus deserti</name>
    <dbReference type="NCBI Taxonomy" id="2259033"/>
    <lineage>
        <taxon>Bacteria</taxon>
        <taxon>Bacillati</taxon>
        <taxon>Actinomycetota</taxon>
        <taxon>Actinomycetes</taxon>
        <taxon>Geodermatophilales</taxon>
        <taxon>Geodermatophilaceae</taxon>
        <taxon>Blastococcus</taxon>
    </lineage>
</organism>
<evidence type="ECO:0000256" key="4">
    <source>
        <dbReference type="ARBA" id="ARBA00022475"/>
    </source>
</evidence>
<dbReference type="EMBL" id="JBHUHP010000030">
    <property type="protein sequence ID" value="MFD2093864.1"/>
    <property type="molecule type" value="Genomic_DNA"/>
</dbReference>
<keyword evidence="3 9" id="KW-0813">Transport</keyword>
<dbReference type="InterPro" id="IPR000515">
    <property type="entry name" value="MetI-like"/>
</dbReference>